<proteinExistence type="predicted"/>
<keyword evidence="1" id="KW-0812">Transmembrane</keyword>
<comment type="caution">
    <text evidence="2">The sequence shown here is derived from an EMBL/GenBank/DDBJ whole genome shotgun (WGS) entry which is preliminary data.</text>
</comment>
<dbReference type="AlphaFoldDB" id="A0A166CMU9"/>
<name>A0A166CMU9_9EURY</name>
<evidence type="ECO:0000256" key="1">
    <source>
        <dbReference type="SAM" id="Phobius"/>
    </source>
</evidence>
<evidence type="ECO:0000313" key="2">
    <source>
        <dbReference type="EMBL" id="KZX14675.1"/>
    </source>
</evidence>
<evidence type="ECO:0000313" key="3">
    <source>
        <dbReference type="Proteomes" id="UP000077245"/>
    </source>
</evidence>
<organism evidence="2 3">
    <name type="scientific">Methanobrevibacter curvatus</name>
    <dbReference type="NCBI Taxonomy" id="49547"/>
    <lineage>
        <taxon>Archaea</taxon>
        <taxon>Methanobacteriati</taxon>
        <taxon>Methanobacteriota</taxon>
        <taxon>Methanomada group</taxon>
        <taxon>Methanobacteria</taxon>
        <taxon>Methanobacteriales</taxon>
        <taxon>Methanobacteriaceae</taxon>
        <taxon>Methanobrevibacter</taxon>
    </lineage>
</organism>
<keyword evidence="1" id="KW-0472">Membrane</keyword>
<dbReference type="EMBL" id="LWMV01000072">
    <property type="protein sequence ID" value="KZX14675.1"/>
    <property type="molecule type" value="Genomic_DNA"/>
</dbReference>
<protein>
    <submittedName>
        <fullName evidence="2">Uncharacterized protein</fullName>
    </submittedName>
</protein>
<gene>
    <name evidence="2" type="ORF">MBCUR_03860</name>
</gene>
<dbReference type="Proteomes" id="UP000077245">
    <property type="component" value="Unassembled WGS sequence"/>
</dbReference>
<dbReference type="PATRIC" id="fig|49547.3.peg.401"/>
<reference evidence="2 3" key="1">
    <citation type="submission" date="2016-04" db="EMBL/GenBank/DDBJ databases">
        <title>Genome sequence of Methanobrevibacter curvatus DSM 11111.</title>
        <authorList>
            <person name="Poehlein A."/>
            <person name="Seedorf H."/>
            <person name="Daniel R."/>
        </authorList>
    </citation>
    <scope>NUCLEOTIDE SEQUENCE [LARGE SCALE GENOMIC DNA]</scope>
    <source>
        <strain evidence="2 3">DSM 11111</strain>
    </source>
</reference>
<accession>A0A166CMU9</accession>
<keyword evidence="1" id="KW-1133">Transmembrane helix</keyword>
<feature type="transmembrane region" description="Helical" evidence="1">
    <location>
        <begin position="7"/>
        <end position="24"/>
    </location>
</feature>
<sequence>MGFNLEKIMSIAVFIVGIIFFEVILGIGNLLAFIVIIIWAILFGFFWKRQFMS</sequence>
<keyword evidence="3" id="KW-1185">Reference proteome</keyword>
<dbReference type="RefSeq" id="WP_157077549.1">
    <property type="nucleotide sequence ID" value="NZ_LWMV01000072.1"/>
</dbReference>